<evidence type="ECO:0000313" key="2">
    <source>
        <dbReference type="EMBL" id="BAY80710.1"/>
    </source>
</evidence>
<accession>A0A1Z4LHH9</accession>
<dbReference type="Pfam" id="PF13448">
    <property type="entry name" value="DUF4114"/>
    <property type="match status" value="1"/>
</dbReference>
<dbReference type="SUPFAM" id="SSF55486">
    <property type="entry name" value="Metalloproteases ('zincins'), catalytic domain"/>
    <property type="match status" value="1"/>
</dbReference>
<dbReference type="EMBL" id="AP018227">
    <property type="protein sequence ID" value="BAY80710.1"/>
    <property type="molecule type" value="Genomic_DNA"/>
</dbReference>
<feature type="domain" description="DUF4114" evidence="1">
    <location>
        <begin position="778"/>
        <end position="852"/>
    </location>
</feature>
<dbReference type="OrthoDB" id="517984at2"/>
<sequence>MTVEKYTANPSNSNSYLDLLNQKSGWLNTETESIQCGCLVCQGTAVNSIYHPEYSGRGISFIDDSSTENDVSINGELYGIHDSSTETNLTCGLSSRNDSSTLEHGIPYTEIPQQINSNGAVIEAPPVDYGNTFKLHSNPDAKHTIYLDFDGHVTEDANWKDGARIDSPAYDTNSDSSSFSNEELETIQKIWQRVAEDFAPFNINVTTEEPDIEDLRKRGDGDDRWGIRTVITQDTDTNITDASGGIANVYSFNWSTDTPAFSFNKGENNAAMTISHEVGHTLGLSHDGISPNTTYHPGFGSGDTSWGSIMGAPFGKSLTQWSQGDYKNADNTGSNANFFSGEDDLKVITTENGFDYRVDDYGNSNATAFELTATNTNTVSAFGIIERNTDVDVFSFVTGTGNVSFSIDPSSQVYLSDGNGKYTLEYLDSRGSNLDILAKLYSADGTVIAESNPVESLNASFDLSLDAGEYYIHIDGIGKGDPFLENPDGYTDYGSLGQYQINGNIVEPLDVNNANQLTQVNSSLDIFNISGETGKSKLQVTLSSANSDGVNELGVFVVDDEQGRINGILPGESGYAKAALERAKIVFSALTNSPNGFASQTQNRLIEFPDNTNIRFYLVDNSTTNAVLSGKTSTSEVIFSDTTTLKVETQDQEEFSLGWNDRNGGNFSDLVVKIQPTDNKLSLGTNLQNSTQAELIDLTGLTQSVVTANFSVFREAVFNNEVYFYKVDESGKVDGFDPNTSTYQQAVLDNLVKDTVTGEIVKFSAANQGIKSGTAQIEADSIIAPLIIVNGSLDQLTDSDSGNNPEIYFPYLGANADGVDHIHLLADHTFGFEDLPNGGDSDYNDLIVKINFSI</sequence>
<dbReference type="Pfam" id="PF13582">
    <property type="entry name" value="Reprolysin_3"/>
    <property type="match status" value="1"/>
</dbReference>
<dbReference type="InterPro" id="IPR024079">
    <property type="entry name" value="MetalloPept_cat_dom_sf"/>
</dbReference>
<keyword evidence="3" id="KW-1185">Reference proteome</keyword>
<gene>
    <name evidence="2" type="ORF">NIES267_01670</name>
</gene>
<name>A0A1Z4LHH9_9CYAN</name>
<dbReference type="AlphaFoldDB" id="A0A1Z4LHH9"/>
<dbReference type="GO" id="GO:0008237">
    <property type="term" value="F:metallopeptidase activity"/>
    <property type="evidence" value="ECO:0007669"/>
    <property type="project" value="InterPro"/>
</dbReference>
<dbReference type="InterPro" id="IPR025193">
    <property type="entry name" value="DUF4114"/>
</dbReference>
<organism evidence="2 3">
    <name type="scientific">Calothrix parasitica NIES-267</name>
    <dbReference type="NCBI Taxonomy" id="1973488"/>
    <lineage>
        <taxon>Bacteria</taxon>
        <taxon>Bacillati</taxon>
        <taxon>Cyanobacteriota</taxon>
        <taxon>Cyanophyceae</taxon>
        <taxon>Nostocales</taxon>
        <taxon>Calotrichaceae</taxon>
        <taxon>Calothrix</taxon>
    </lineage>
</organism>
<reference evidence="2 3" key="1">
    <citation type="submission" date="2017-06" db="EMBL/GenBank/DDBJ databases">
        <title>Genome sequencing of cyanobaciteial culture collection at National Institute for Environmental Studies (NIES).</title>
        <authorList>
            <person name="Hirose Y."/>
            <person name="Shimura Y."/>
            <person name="Fujisawa T."/>
            <person name="Nakamura Y."/>
            <person name="Kawachi M."/>
        </authorList>
    </citation>
    <scope>NUCLEOTIDE SEQUENCE [LARGE SCALE GENOMIC DNA]</scope>
    <source>
        <strain evidence="2 3">NIES-267</strain>
    </source>
</reference>
<protein>
    <submittedName>
        <fullName evidence="2">Bacterial pre-peptidase C-terminal domain protein</fullName>
    </submittedName>
</protein>
<proteinExistence type="predicted"/>
<evidence type="ECO:0000313" key="3">
    <source>
        <dbReference type="Proteomes" id="UP000218418"/>
    </source>
</evidence>
<dbReference type="Proteomes" id="UP000218418">
    <property type="component" value="Chromosome"/>
</dbReference>
<dbReference type="Gene3D" id="3.40.390.10">
    <property type="entry name" value="Collagenase (Catalytic Domain)"/>
    <property type="match status" value="1"/>
</dbReference>
<evidence type="ECO:0000259" key="1">
    <source>
        <dbReference type="Pfam" id="PF13448"/>
    </source>
</evidence>
<dbReference type="Gene3D" id="2.60.120.380">
    <property type="match status" value="1"/>
</dbReference>